<dbReference type="KEGG" id="cac:CA_C0707"/>
<dbReference type="PRINTS" id="PR00045">
    <property type="entry name" value="SIGMA54FCT"/>
</dbReference>
<dbReference type="PATRIC" id="fig|272562.8.peg.910"/>
<dbReference type="Pfam" id="PF04552">
    <property type="entry name" value="Sigma54_DBD"/>
    <property type="match status" value="1"/>
</dbReference>
<keyword evidence="5" id="KW-0805">Transcription regulation</keyword>
<keyword evidence="3" id="KW-0808">Transferase</keyword>
<evidence type="ECO:0000259" key="10">
    <source>
        <dbReference type="Pfam" id="PF04963"/>
    </source>
</evidence>
<evidence type="ECO:0000256" key="5">
    <source>
        <dbReference type="ARBA" id="ARBA00023015"/>
    </source>
</evidence>
<dbReference type="Pfam" id="PF04963">
    <property type="entry name" value="Sigma54_CBD"/>
    <property type="match status" value="1"/>
</dbReference>
<dbReference type="DNASU" id="1116890"/>
<evidence type="ECO:0000256" key="7">
    <source>
        <dbReference type="ARBA" id="ARBA00023125"/>
    </source>
</evidence>
<gene>
    <name evidence="11" type="primary">rpoN</name>
    <name evidence="11" type="ordered locus">CA_C0707</name>
</gene>
<evidence type="ECO:0000256" key="8">
    <source>
        <dbReference type="ARBA" id="ARBA00023163"/>
    </source>
</evidence>
<dbReference type="PROSITE" id="PS00718">
    <property type="entry name" value="SIGMA54_2"/>
    <property type="match status" value="1"/>
</dbReference>
<keyword evidence="2" id="KW-0240">DNA-directed RNA polymerase</keyword>
<evidence type="ECO:0000256" key="4">
    <source>
        <dbReference type="ARBA" id="ARBA00022695"/>
    </source>
</evidence>
<name>Q97L55_CLOAB</name>
<dbReference type="NCBIfam" id="TIGR02395">
    <property type="entry name" value="rpoN_sigma"/>
    <property type="match status" value="1"/>
</dbReference>
<dbReference type="OrthoDB" id="9814402at2"/>
<dbReference type="InterPro" id="IPR007634">
    <property type="entry name" value="RNA_pol_sigma_54_DNA-bd"/>
</dbReference>
<dbReference type="InterPro" id="IPR038709">
    <property type="entry name" value="RpoN_core-bd_sf"/>
</dbReference>
<keyword evidence="8" id="KW-0804">Transcription</keyword>
<dbReference type="GO" id="GO:0016987">
    <property type="term" value="F:sigma factor activity"/>
    <property type="evidence" value="ECO:0007669"/>
    <property type="project" value="UniProtKB-KW"/>
</dbReference>
<dbReference type="PROSITE" id="PS50044">
    <property type="entry name" value="SIGMA54_3"/>
    <property type="match status" value="1"/>
</dbReference>
<protein>
    <submittedName>
        <fullName evidence="11">RNA polymerase sigma-54 factor</fullName>
    </submittedName>
</protein>
<accession>Q97L55</accession>
<dbReference type="GO" id="GO:0000428">
    <property type="term" value="C:DNA-directed RNA polymerase complex"/>
    <property type="evidence" value="ECO:0007669"/>
    <property type="project" value="UniProtKB-KW"/>
</dbReference>
<keyword evidence="4" id="KW-0548">Nucleotidyltransferase</keyword>
<dbReference type="PIRSF" id="PIRSF000774">
    <property type="entry name" value="RpoN"/>
    <property type="match status" value="1"/>
</dbReference>
<evidence type="ECO:0000256" key="1">
    <source>
        <dbReference type="ARBA" id="ARBA00008798"/>
    </source>
</evidence>
<evidence type="ECO:0000259" key="9">
    <source>
        <dbReference type="Pfam" id="PF04552"/>
    </source>
</evidence>
<evidence type="ECO:0000313" key="12">
    <source>
        <dbReference type="Proteomes" id="UP000000814"/>
    </source>
</evidence>
<dbReference type="AlphaFoldDB" id="Q97L55"/>
<keyword evidence="6" id="KW-0731">Sigma factor</keyword>
<dbReference type="Gene3D" id="1.10.10.60">
    <property type="entry name" value="Homeodomain-like"/>
    <property type="match status" value="1"/>
</dbReference>
<sequence length="464" mass="54282">MNLDFELNLTQQQKLVMTQQMQMSIKLLQMSNMELNEYIRSEIEENPLLDGKEVIKNDEYQSEMSKVDYKEFIKYLDFDNYTHENYSYRSEEEEVSPFNFIGSKKSFTEYLLDQLREISIDSETRHICEYIIENLDRDGYLRDSLEDIGMAVHKELKSVQNALNVVQSLEPIGVGARNLAECLKLQIYVRNVNDTKLIEIIDKHLGNIAENKYGVIAKELNITPKEAQEYGDYIKKLEPKPSRGFFTGDEVKYVVPDAFIRKIDDDFYVIMNDSSIPKLSINNTYKNILNTENDKKDVDYVKEKLNSAMFLLKSIEQRKTTLYEVLNEILRYQKAYFVGKTNYLRPMTLKDISEKLGMHESTISRAIREKYVYIDTKGLVKIRDMFTTGIASAYSVSEDKKDMSTQKIKNEIRDLIEKENKKSPLSDQKLSEILKEKGMNISRRTVAKYREEIGIKSSAKRKRY</sequence>
<keyword evidence="7" id="KW-0238">DNA-binding</keyword>
<evidence type="ECO:0000256" key="2">
    <source>
        <dbReference type="ARBA" id="ARBA00022478"/>
    </source>
</evidence>
<evidence type="ECO:0000256" key="3">
    <source>
        <dbReference type="ARBA" id="ARBA00022679"/>
    </source>
</evidence>
<dbReference type="STRING" id="272562.CA_C0707"/>
<dbReference type="GO" id="GO:0016779">
    <property type="term" value="F:nucleotidyltransferase activity"/>
    <property type="evidence" value="ECO:0007669"/>
    <property type="project" value="UniProtKB-KW"/>
</dbReference>
<evidence type="ECO:0000313" key="11">
    <source>
        <dbReference type="EMBL" id="AAK78684.1"/>
    </source>
</evidence>
<dbReference type="InterPro" id="IPR007046">
    <property type="entry name" value="RNA_pol_sigma_54_core-bd"/>
</dbReference>
<dbReference type="eggNOG" id="COG1508">
    <property type="taxonomic scope" value="Bacteria"/>
</dbReference>
<dbReference type="GO" id="GO:0006352">
    <property type="term" value="P:DNA-templated transcription initiation"/>
    <property type="evidence" value="ECO:0007669"/>
    <property type="project" value="InterPro"/>
</dbReference>
<dbReference type="PANTHER" id="PTHR32248">
    <property type="entry name" value="RNA POLYMERASE SIGMA-54 FACTOR"/>
    <property type="match status" value="1"/>
</dbReference>
<proteinExistence type="inferred from homology"/>
<dbReference type="GO" id="GO:0001216">
    <property type="term" value="F:DNA-binding transcription activator activity"/>
    <property type="evidence" value="ECO:0007669"/>
    <property type="project" value="InterPro"/>
</dbReference>
<dbReference type="Pfam" id="PF00309">
    <property type="entry name" value="Sigma54_AID"/>
    <property type="match status" value="1"/>
</dbReference>
<dbReference type="HOGENOM" id="CLU_020569_1_1_9"/>
<dbReference type="Proteomes" id="UP000000814">
    <property type="component" value="Chromosome"/>
</dbReference>
<feature type="domain" description="RNA polymerase sigma factor 54 DNA-binding" evidence="9">
    <location>
        <begin position="299"/>
        <end position="463"/>
    </location>
</feature>
<dbReference type="EMBL" id="AE001437">
    <property type="protein sequence ID" value="AAK78684.1"/>
    <property type="molecule type" value="Genomic_DNA"/>
</dbReference>
<dbReference type="GO" id="GO:0003677">
    <property type="term" value="F:DNA binding"/>
    <property type="evidence" value="ECO:0007669"/>
    <property type="project" value="UniProtKB-KW"/>
</dbReference>
<dbReference type="Gene3D" id="1.10.10.1330">
    <property type="entry name" value="RNA polymerase sigma-54 factor, core-binding domain"/>
    <property type="match status" value="1"/>
</dbReference>
<dbReference type="PANTHER" id="PTHR32248:SF4">
    <property type="entry name" value="RNA POLYMERASE SIGMA-54 FACTOR"/>
    <property type="match status" value="1"/>
</dbReference>
<feature type="domain" description="RNA polymerase sigma factor 54 core-binding" evidence="10">
    <location>
        <begin position="99"/>
        <end position="285"/>
    </location>
</feature>
<evidence type="ECO:0000256" key="6">
    <source>
        <dbReference type="ARBA" id="ARBA00023082"/>
    </source>
</evidence>
<dbReference type="PIR" id="A96987">
    <property type="entry name" value="A96987"/>
</dbReference>
<reference evidence="11 12" key="1">
    <citation type="journal article" date="2001" name="J. Bacteriol.">
        <title>Genome sequence and comparative analysis of the solvent-producing bacterium Clostridium acetobutylicum.</title>
        <authorList>
            <person name="Nolling J."/>
            <person name="Breton G."/>
            <person name="Omelchenko M.V."/>
            <person name="Makarova K.S."/>
            <person name="Zeng Q."/>
            <person name="Gibson R."/>
            <person name="Lee H.M."/>
            <person name="Dubois J."/>
            <person name="Qiu D."/>
            <person name="Hitti J."/>
            <person name="Wolf Y.I."/>
            <person name="Tatusov R.L."/>
            <person name="Sabathe F."/>
            <person name="Doucette-Stamm L."/>
            <person name="Soucaille P."/>
            <person name="Daly M.J."/>
            <person name="Bennett G.N."/>
            <person name="Koonin E.V."/>
            <person name="Smith D.R."/>
        </authorList>
    </citation>
    <scope>NUCLEOTIDE SEQUENCE [LARGE SCALE GENOMIC DNA]</scope>
    <source>
        <strain evidence="12">ATCC 824 / DSM 792 / JCM 1419 / LMG 5710 / VKM B-1787</strain>
    </source>
</reference>
<organism evidence="11 12">
    <name type="scientific">Clostridium acetobutylicum (strain ATCC 824 / DSM 792 / JCM 1419 / IAM 19013 / LMG 5710 / NBRC 13948 / NRRL B-527 / VKM B-1787 / 2291 / W)</name>
    <dbReference type="NCBI Taxonomy" id="272562"/>
    <lineage>
        <taxon>Bacteria</taxon>
        <taxon>Bacillati</taxon>
        <taxon>Bacillota</taxon>
        <taxon>Clostridia</taxon>
        <taxon>Eubacteriales</taxon>
        <taxon>Clostridiaceae</taxon>
        <taxon>Clostridium</taxon>
    </lineage>
</organism>
<dbReference type="InterPro" id="IPR000394">
    <property type="entry name" value="RNA_pol_sigma_54"/>
</dbReference>
<keyword evidence="12" id="KW-1185">Reference proteome</keyword>
<comment type="similarity">
    <text evidence="1">Belongs to the sigma-54 factor family.</text>
</comment>